<organism evidence="1 2">
    <name type="scientific">Clostridium butyricum</name>
    <dbReference type="NCBI Taxonomy" id="1492"/>
    <lineage>
        <taxon>Bacteria</taxon>
        <taxon>Bacillati</taxon>
        <taxon>Bacillota</taxon>
        <taxon>Clostridia</taxon>
        <taxon>Eubacteriales</taxon>
        <taxon>Clostridiaceae</taxon>
        <taxon>Clostridium</taxon>
    </lineage>
</organism>
<dbReference type="EMBL" id="BKBC01000095">
    <property type="protein sequence ID" value="GEQ23281.1"/>
    <property type="molecule type" value="Genomic_DNA"/>
</dbReference>
<sequence length="51" mass="6313">MRGRKKKENSKNKVISIRLTDEQHEIIKKNEWIKKEIIKQVEEYLNIYLEK</sequence>
<reference evidence="1 2" key="1">
    <citation type="submission" date="2019-07" db="EMBL/GenBank/DDBJ databases">
        <title>Whole genome shotgun sequence of Clostridium butyricum NBRC 3858.</title>
        <authorList>
            <person name="Hosoyama A."/>
            <person name="Uohara A."/>
            <person name="Ohji S."/>
            <person name="Ichikawa N."/>
        </authorList>
    </citation>
    <scope>NUCLEOTIDE SEQUENCE [LARGE SCALE GENOMIC DNA]</scope>
    <source>
        <strain evidence="1 2">NBRC 3858</strain>
    </source>
</reference>
<evidence type="ECO:0000313" key="2">
    <source>
        <dbReference type="Proteomes" id="UP000321089"/>
    </source>
</evidence>
<protein>
    <submittedName>
        <fullName evidence="1">Uncharacterized protein</fullName>
    </submittedName>
</protein>
<proteinExistence type="predicted"/>
<gene>
    <name evidence="1" type="ORF">CBU02nite_37870</name>
</gene>
<comment type="caution">
    <text evidence="1">The sequence shown here is derived from an EMBL/GenBank/DDBJ whole genome shotgun (WGS) entry which is preliminary data.</text>
</comment>
<name>A0A512TT91_CLOBU</name>
<evidence type="ECO:0000313" key="1">
    <source>
        <dbReference type="EMBL" id="GEQ23281.1"/>
    </source>
</evidence>
<dbReference type="AlphaFoldDB" id="A0A512TT91"/>
<dbReference type="Proteomes" id="UP000321089">
    <property type="component" value="Unassembled WGS sequence"/>
</dbReference>
<accession>A0A512TT91</accession>
<dbReference type="RefSeq" id="WP_171781671.1">
    <property type="nucleotide sequence ID" value="NZ_BKBC01000095.1"/>
</dbReference>